<evidence type="ECO:0000313" key="9">
    <source>
        <dbReference type="Proteomes" id="UP000887229"/>
    </source>
</evidence>
<evidence type="ECO:0000256" key="4">
    <source>
        <dbReference type="ARBA" id="ARBA00022741"/>
    </source>
</evidence>
<sequence>MTKPHHVATALSTARALIKPKEEALYATRDIRLGLERIARVIKPTQTWKGVHVGGTNGKGSICGYLSALFTVAGVGHGRYTSPAFPDKRHSVVINGRYVRPEDYENAARRVEKDYRAVSIGWRLSSSQDAGSLSPFELETATAFNLFNSHGVPYGIVEVGMGGATDATNAMRRKSLTIISKIGLDHQDYLGNTIEEIAKVKAGIMRPAVPCVVDGTNEPAVLTVLKEHAESVGAPMWVTQEDSSFLQKLDQDRWQLQPYQKHNLLCAMVGFRHLFPNLDIDINRMLEMVPQLPGRLEWVGISDLTNNRYNKPVLVDAAHNTLGIKALADFTKERLRQDGRPITWVIGFSTSGSKPIPEMLDMLIEPHDNVAFVEFQRGPNEPPSMPAPLGRDLLAKVLVGAEDQLYDGEPDVGNAMQWAADKAGDGHIVLTGSLYLVRDLYNLEGISRASEAGIAWPSRRELWTLSKRWRERPLTKGEYEQFRRARTAWQTSREIQALQGNGARSQTTGPESNDAATSAEVDDVTRLDPSLQAATEGKAPPKEDIEEIKRLRESEDFHLRQQEAYEDFIRSAEEDLEWESKAPTPDAGFISQLKDDLTLFRSRESHHRKALDSIAEKIIAHPAAQRVVALTHFEVYGRPLTYQVSTFEDKPRIDRAKRIAERAARRQAYRDHAIAEKQAKKEARLAKSIASGTDPRRLAGDGTGEEEPVEEDFWGRPVNLLEQGPRPYDRARFFRIGNIRKPLE</sequence>
<comment type="caution">
    <text evidence="8">The sequence shown here is derived from an EMBL/GenBank/DDBJ whole genome shotgun (WGS) entry which is preliminary data.</text>
</comment>
<dbReference type="NCBIfam" id="TIGR01499">
    <property type="entry name" value="folC"/>
    <property type="match status" value="1"/>
</dbReference>
<evidence type="ECO:0000256" key="2">
    <source>
        <dbReference type="ARBA" id="ARBA00022598"/>
    </source>
</evidence>
<keyword evidence="9" id="KW-1185">Reference proteome</keyword>
<dbReference type="SUPFAM" id="SSF53244">
    <property type="entry name" value="MurD-like peptide ligases, peptide-binding domain"/>
    <property type="match status" value="1"/>
</dbReference>
<keyword evidence="4" id="KW-0547">Nucleotide-binding</keyword>
<feature type="region of interest" description="Disordered" evidence="7">
    <location>
        <begin position="682"/>
        <end position="724"/>
    </location>
</feature>
<evidence type="ECO:0000256" key="1">
    <source>
        <dbReference type="ARBA" id="ARBA00008276"/>
    </source>
</evidence>
<dbReference type="OrthoDB" id="5212574at2759"/>
<protein>
    <submittedName>
        <fullName evidence="8">Mur ligase</fullName>
    </submittedName>
</protein>
<accession>A0A9P8CR20</accession>
<dbReference type="RefSeq" id="XP_046119644.1">
    <property type="nucleotide sequence ID" value="XM_046263252.1"/>
</dbReference>
<dbReference type="Gene3D" id="3.40.1190.10">
    <property type="entry name" value="Mur-like, catalytic domain"/>
    <property type="match status" value="1"/>
</dbReference>
<evidence type="ECO:0000256" key="5">
    <source>
        <dbReference type="ARBA" id="ARBA00022840"/>
    </source>
</evidence>
<dbReference type="Proteomes" id="UP000887229">
    <property type="component" value="Unassembled WGS sequence"/>
</dbReference>
<dbReference type="GO" id="GO:0005829">
    <property type="term" value="C:cytosol"/>
    <property type="evidence" value="ECO:0007669"/>
    <property type="project" value="TreeGrafter"/>
</dbReference>
<dbReference type="PANTHER" id="PTHR11136:SF0">
    <property type="entry name" value="DIHYDROFOLATE SYNTHETASE-RELATED"/>
    <property type="match status" value="1"/>
</dbReference>
<comment type="similarity">
    <text evidence="1">Belongs to the folylpolyglutamate synthase family.</text>
</comment>
<dbReference type="GO" id="GO:0005524">
    <property type="term" value="F:ATP binding"/>
    <property type="evidence" value="ECO:0007669"/>
    <property type="project" value="UniProtKB-KW"/>
</dbReference>
<evidence type="ECO:0000313" key="8">
    <source>
        <dbReference type="EMBL" id="KAG9255720.1"/>
    </source>
</evidence>
<keyword evidence="3" id="KW-0479">Metal-binding</keyword>
<organism evidence="8 9">
    <name type="scientific">Emericellopsis atlantica</name>
    <dbReference type="NCBI Taxonomy" id="2614577"/>
    <lineage>
        <taxon>Eukaryota</taxon>
        <taxon>Fungi</taxon>
        <taxon>Dikarya</taxon>
        <taxon>Ascomycota</taxon>
        <taxon>Pezizomycotina</taxon>
        <taxon>Sordariomycetes</taxon>
        <taxon>Hypocreomycetidae</taxon>
        <taxon>Hypocreales</taxon>
        <taxon>Bionectriaceae</taxon>
        <taxon>Emericellopsis</taxon>
    </lineage>
</organism>
<dbReference type="InterPro" id="IPR001645">
    <property type="entry name" value="Folylpolyglutamate_synth"/>
</dbReference>
<dbReference type="GO" id="GO:0004326">
    <property type="term" value="F:tetrahydrofolylpolyglutamate synthase activity"/>
    <property type="evidence" value="ECO:0007669"/>
    <property type="project" value="InterPro"/>
</dbReference>
<dbReference type="PANTHER" id="PTHR11136">
    <property type="entry name" value="FOLYLPOLYGLUTAMATE SYNTHASE-RELATED"/>
    <property type="match status" value="1"/>
</dbReference>
<keyword evidence="5" id="KW-0067">ATP-binding</keyword>
<dbReference type="GO" id="GO:0005739">
    <property type="term" value="C:mitochondrion"/>
    <property type="evidence" value="ECO:0007669"/>
    <property type="project" value="TreeGrafter"/>
</dbReference>
<keyword evidence="6" id="KW-0460">Magnesium</keyword>
<feature type="compositionally biased region" description="Acidic residues" evidence="7">
    <location>
        <begin position="703"/>
        <end position="712"/>
    </location>
</feature>
<keyword evidence="2 8" id="KW-0436">Ligase</keyword>
<dbReference type="InterPro" id="IPR036565">
    <property type="entry name" value="Mur-like_cat_sf"/>
</dbReference>
<dbReference type="AlphaFoldDB" id="A0A9P8CR20"/>
<dbReference type="InterPro" id="IPR036615">
    <property type="entry name" value="Mur_ligase_C_dom_sf"/>
</dbReference>
<name>A0A9P8CR20_9HYPO</name>
<dbReference type="EMBL" id="MU251250">
    <property type="protein sequence ID" value="KAG9255720.1"/>
    <property type="molecule type" value="Genomic_DNA"/>
</dbReference>
<evidence type="ECO:0000256" key="6">
    <source>
        <dbReference type="ARBA" id="ARBA00022842"/>
    </source>
</evidence>
<dbReference type="GeneID" id="70294155"/>
<evidence type="ECO:0000256" key="7">
    <source>
        <dbReference type="SAM" id="MobiDB-lite"/>
    </source>
</evidence>
<gene>
    <name evidence="8" type="ORF">F5Z01DRAFT_651974</name>
</gene>
<dbReference type="SUPFAM" id="SSF53623">
    <property type="entry name" value="MurD-like peptide ligases, catalytic domain"/>
    <property type="match status" value="1"/>
</dbReference>
<proteinExistence type="inferred from homology"/>
<dbReference type="Gene3D" id="3.90.190.20">
    <property type="entry name" value="Mur ligase, C-terminal domain"/>
    <property type="match status" value="1"/>
</dbReference>
<evidence type="ECO:0000256" key="3">
    <source>
        <dbReference type="ARBA" id="ARBA00022723"/>
    </source>
</evidence>
<feature type="compositionally biased region" description="Polar residues" evidence="7">
    <location>
        <begin position="498"/>
        <end position="516"/>
    </location>
</feature>
<feature type="region of interest" description="Disordered" evidence="7">
    <location>
        <begin position="498"/>
        <end position="524"/>
    </location>
</feature>
<dbReference type="GO" id="GO:0008841">
    <property type="term" value="F:dihydrofolate synthase activity"/>
    <property type="evidence" value="ECO:0007669"/>
    <property type="project" value="TreeGrafter"/>
</dbReference>
<dbReference type="GO" id="GO:0046872">
    <property type="term" value="F:metal ion binding"/>
    <property type="evidence" value="ECO:0007669"/>
    <property type="project" value="UniProtKB-KW"/>
</dbReference>
<reference evidence="8" key="1">
    <citation type="journal article" date="2021" name="IMA Fungus">
        <title>Genomic characterization of three marine fungi, including Emericellopsis atlantica sp. nov. with signatures of a generalist lifestyle and marine biomass degradation.</title>
        <authorList>
            <person name="Hagestad O.C."/>
            <person name="Hou L."/>
            <person name="Andersen J.H."/>
            <person name="Hansen E.H."/>
            <person name="Altermark B."/>
            <person name="Li C."/>
            <person name="Kuhnert E."/>
            <person name="Cox R.J."/>
            <person name="Crous P.W."/>
            <person name="Spatafora J.W."/>
            <person name="Lail K."/>
            <person name="Amirebrahimi M."/>
            <person name="Lipzen A."/>
            <person name="Pangilinan J."/>
            <person name="Andreopoulos W."/>
            <person name="Hayes R.D."/>
            <person name="Ng V."/>
            <person name="Grigoriev I.V."/>
            <person name="Jackson S.A."/>
            <person name="Sutton T.D.S."/>
            <person name="Dobson A.D.W."/>
            <person name="Rama T."/>
        </authorList>
    </citation>
    <scope>NUCLEOTIDE SEQUENCE</scope>
    <source>
        <strain evidence="8">TS7</strain>
    </source>
</reference>